<keyword evidence="1" id="KW-0732">Signal</keyword>
<evidence type="ECO:0000256" key="1">
    <source>
        <dbReference type="SAM" id="SignalP"/>
    </source>
</evidence>
<reference evidence="2" key="1">
    <citation type="submission" date="2019-05" db="EMBL/GenBank/DDBJ databases">
        <authorList>
            <consortium name="Pathogen Informatics"/>
        </authorList>
    </citation>
    <scope>NUCLEOTIDE SEQUENCE [LARGE SCALE GENOMIC DNA]</scope>
    <source>
        <strain evidence="2">NCTC12965</strain>
    </source>
</reference>
<sequence length="300" mass="33115">MIKVIGGLALGVISFSSLADCQPLLNELAKPFAAKTTMNTELSTCKVWPYAPEKTIAVLMLEPKEEAQPDFTDYDVAVLVVDSLTSKVLASKYHPKAIMDDAIYTSSVTIDTARYQLSPAIRAFGVRFIHRGSSSVNPISIERLNLYTLQDQQVSLVLNNLTMNEYSGEWDGQCAGDFATTHRALALGKSAHNGFQDLQLQTMATHKEASKKGEDCVESSKVVAKTRVELKFDGKAYPVAQDKLLDHRFLIRAWSLATMKKICLYEQSRRAMLRPYGRTCAIPRQITSGSPCRSAACCAH</sequence>
<protein>
    <submittedName>
        <fullName evidence="2">Uncharacterized protein</fullName>
    </submittedName>
</protein>
<name>A0A4U9THH6_SERFO</name>
<feature type="signal peptide" evidence="1">
    <location>
        <begin position="1"/>
        <end position="19"/>
    </location>
</feature>
<feature type="chain" id="PRO_5020204102" evidence="1">
    <location>
        <begin position="20"/>
        <end position="300"/>
    </location>
</feature>
<dbReference type="EMBL" id="CABEEZ010000008">
    <property type="protein sequence ID" value="VTR14991.1"/>
    <property type="molecule type" value="Genomic_DNA"/>
</dbReference>
<organism evidence="2">
    <name type="scientific">Serratia fonticola</name>
    <dbReference type="NCBI Taxonomy" id="47917"/>
    <lineage>
        <taxon>Bacteria</taxon>
        <taxon>Pseudomonadati</taxon>
        <taxon>Pseudomonadota</taxon>
        <taxon>Gammaproteobacteria</taxon>
        <taxon>Enterobacterales</taxon>
        <taxon>Yersiniaceae</taxon>
        <taxon>Serratia</taxon>
    </lineage>
</organism>
<dbReference type="AlphaFoldDB" id="A0A4U9THH6"/>
<proteinExistence type="predicted"/>
<accession>A0A4U9THH6</accession>
<evidence type="ECO:0000313" key="2">
    <source>
        <dbReference type="EMBL" id="VTR14991.1"/>
    </source>
</evidence>
<gene>
    <name evidence="2" type="ORF">NCTC12965_00081</name>
</gene>